<organism evidence="8 9">
    <name type="scientific">Hapsidospora chrysogenum (strain ATCC 11550 / CBS 779.69 / DSM 880 / IAM 14645 / JCM 23072 / IMI 49137)</name>
    <name type="common">Acremonium chrysogenum</name>
    <dbReference type="NCBI Taxonomy" id="857340"/>
    <lineage>
        <taxon>Eukaryota</taxon>
        <taxon>Fungi</taxon>
        <taxon>Dikarya</taxon>
        <taxon>Ascomycota</taxon>
        <taxon>Pezizomycotina</taxon>
        <taxon>Sordariomycetes</taxon>
        <taxon>Hypocreomycetidae</taxon>
        <taxon>Hypocreales</taxon>
        <taxon>Bionectriaceae</taxon>
        <taxon>Hapsidospora</taxon>
    </lineage>
</organism>
<dbReference type="InterPro" id="IPR056543">
    <property type="entry name" value="Ig-like_POM152_9th"/>
</dbReference>
<feature type="domain" description="Nucleoporin POM152 first Ig-like" evidence="6">
    <location>
        <begin position="208"/>
        <end position="317"/>
    </location>
</feature>
<accession>A0A086T326</accession>
<keyword evidence="2" id="KW-0472">Membrane</keyword>
<dbReference type="Pfam" id="PF23664">
    <property type="entry name" value="Ig_Pom152"/>
    <property type="match status" value="2"/>
</dbReference>
<dbReference type="GO" id="GO:0017056">
    <property type="term" value="F:structural constituent of nuclear pore"/>
    <property type="evidence" value="ECO:0007669"/>
    <property type="project" value="InterPro"/>
</dbReference>
<feature type="domain" description="Nucleoporin POM152 immunoglobulin-like" evidence="3">
    <location>
        <begin position="879"/>
        <end position="969"/>
    </location>
</feature>
<feature type="transmembrane region" description="Helical" evidence="2">
    <location>
        <begin position="136"/>
        <end position="165"/>
    </location>
</feature>
<evidence type="ECO:0000259" key="4">
    <source>
        <dbReference type="Pfam" id="PF24097"/>
    </source>
</evidence>
<dbReference type="Proteomes" id="UP000029964">
    <property type="component" value="Unassembled WGS sequence"/>
</dbReference>
<evidence type="ECO:0000259" key="5">
    <source>
        <dbReference type="Pfam" id="PF24312"/>
    </source>
</evidence>
<gene>
    <name evidence="8" type="ORF">ACRE_054750</name>
</gene>
<dbReference type="GO" id="GO:0006606">
    <property type="term" value="P:protein import into nucleus"/>
    <property type="evidence" value="ECO:0007669"/>
    <property type="project" value="TreeGrafter"/>
</dbReference>
<comment type="caution">
    <text evidence="8">The sequence shown here is derived from an EMBL/GenBank/DDBJ whole genome shotgun (WGS) entry which is preliminary data.</text>
</comment>
<dbReference type="GO" id="GO:0006999">
    <property type="term" value="P:nuclear pore organization"/>
    <property type="evidence" value="ECO:0007669"/>
    <property type="project" value="TreeGrafter"/>
</dbReference>
<dbReference type="PANTHER" id="PTHR28206:SF1">
    <property type="entry name" value="NUCLEOPORIN POM152"/>
    <property type="match status" value="1"/>
</dbReference>
<keyword evidence="9" id="KW-1185">Reference proteome</keyword>
<dbReference type="OrthoDB" id="5529162at2759"/>
<protein>
    <submittedName>
        <fullName evidence="8">Nucleoporin-like protein</fullName>
    </submittedName>
</protein>
<feature type="domain" description="Nucleoporin POM152 immunoglobulin-like" evidence="3">
    <location>
        <begin position="559"/>
        <end position="662"/>
    </location>
</feature>
<feature type="compositionally biased region" description="Polar residues" evidence="1">
    <location>
        <begin position="26"/>
        <end position="45"/>
    </location>
</feature>
<evidence type="ECO:0000259" key="7">
    <source>
        <dbReference type="Pfam" id="PF24527"/>
    </source>
</evidence>
<reference evidence="9" key="1">
    <citation type="journal article" date="2014" name="Genome Announc.">
        <title>Genome sequence and annotation of Acremonium chrysogenum, producer of the beta-lactam antibiotic cephalosporin C.</title>
        <authorList>
            <person name="Terfehr D."/>
            <person name="Dahlmann T.A."/>
            <person name="Specht T."/>
            <person name="Zadra I."/>
            <person name="Kuernsteiner H."/>
            <person name="Kueck U."/>
        </authorList>
    </citation>
    <scope>NUCLEOTIDE SEQUENCE [LARGE SCALE GENOMIC DNA]</scope>
    <source>
        <strain evidence="9">ATCC 11550 / CBS 779.69 / DSM 880 / IAM 14645 / JCM 23072 / IMI 49137</strain>
    </source>
</reference>
<dbReference type="STRING" id="857340.A0A086T326"/>
<proteinExistence type="predicted"/>
<dbReference type="Pfam" id="PF24519">
    <property type="entry name" value="Ig-like_Pom152_1"/>
    <property type="match status" value="1"/>
</dbReference>
<evidence type="ECO:0000256" key="1">
    <source>
        <dbReference type="SAM" id="MobiDB-lite"/>
    </source>
</evidence>
<feature type="domain" description="Nucleoporin POM152 N-terminal transmembrane" evidence="4">
    <location>
        <begin position="72"/>
        <end position="156"/>
    </location>
</feature>
<dbReference type="InterPro" id="IPR056542">
    <property type="entry name" value="Ig-like_POM152_1st"/>
</dbReference>
<dbReference type="InterPro" id="IPR037701">
    <property type="entry name" value="Pom152"/>
</dbReference>
<evidence type="ECO:0000259" key="6">
    <source>
        <dbReference type="Pfam" id="PF24519"/>
    </source>
</evidence>
<keyword evidence="2" id="KW-0812">Transmembrane</keyword>
<name>A0A086T326_HAPC1</name>
<dbReference type="Pfam" id="PF24312">
    <property type="entry name" value="Ig-like_POM152"/>
    <property type="match status" value="3"/>
</dbReference>
<evidence type="ECO:0000313" key="9">
    <source>
        <dbReference type="Proteomes" id="UP000029964"/>
    </source>
</evidence>
<evidence type="ECO:0000256" key="2">
    <source>
        <dbReference type="SAM" id="Phobius"/>
    </source>
</evidence>
<feature type="region of interest" description="Disordered" evidence="1">
    <location>
        <begin position="1"/>
        <end position="46"/>
    </location>
</feature>
<dbReference type="InterPro" id="IPR056544">
    <property type="entry name" value="Ig_POM152"/>
</dbReference>
<sequence>MNATPRLRSGFPATPGSAQGRELQEQETPSTIRSVSSAGGSTKSATLPLAPENVTAAAAGTSEPLIPLTILDAPQQRLYALSIYVLLFGWKLYDWLEVSEDGEGSWASFAKWIIIDFLYLFLLPELRIPWLEMSQSVITCLYVAHVIFNWFLMFLIPIPILSWFLAFVKVLYDRELSVSEHNVKVSSILNNHSLIMGKQIINILPEGSAVLNPDHEATCVLPKHKSTVTLPIIFNATVPAEIEIIRVDIYTNKEEVIEIPNREVSKIAKNVRSQNADPSSDGYRWDYPIKKPGIYRLGRVLDEYKLEVQRPTKDSYVVPCPQAKILGTQSDDRCIRDLSDLSVEVKGTAPLKIVYSRTINGKNHSFHFQSLQPEGFTSPLLASPTDSSPEDGQDLSWIRPNTVMVGLNEAMTSSGEWEYTVDEVHDAFGNVVVYKDDTHGNPLTQRFTVKERPKVHMQGCDLRTPLKIAKDSSTPLPVSFSLGGSVSDTSHKLNWAFSPIDSLTNSGDHGDNVSYGSHSAKNSRDRPIVSAPGLYTLKSVTSGGCEGQVEEPSSCLILNPLEPHLSIRTEEISDKCAGNSIGLRVDLDLVGTPPFVVRYDIIDDNDEVVKRSHKVHGLRSQLELIPQTAGRHRYIFRSIDDAVYANQPLSGPDKTLEQVVKPAASALIAAHDNTMNACLDSEVEVDVYMFGDPPFSLEWEIVHEGKRKSQRVNDIQERSYKIKTAPLTKGGEYVLALSSIQDVRGCRTFLQDQLKIAVRRQQPRAAFGLLEQKRSIMTVENTPVRLPLRLQGEGPWNIRYRNLNESGQPIDKVIDSANGNILVKGRGVWEIVDVTDNQCPGTVDPSASTFAIDWFPRPELSIVESDAIARSSGNTFVKKDICEGDIDGFEVNLQGAPPYHVQYEVKHKPASGSGSLNRKNFDAALSKAAISMDTTKAGDYTYKFHGLADSLYNIDRSSDPLIVQQHVNAKPSAAFTKPGQSFKFCAEEQEHEDTIPIKLTGVAPFYVEIEVKHQTGASPETYSIPSINTNSYGMHIPRQHLHLGSQQIRIRRVRDARGCQQKYDVTAPSVQIQLYDAPSIYPLESREDYCVGERIAYTLSGTPPFDIAYDFNGRWNAKSPTTNFRRVAEKPGVFTITSISDKASECRAAVNLPKRIHPLPSVQISQGKQSRVDIHEGGEVDIHFDFWGTPPFEFTYTRSSNAKKGQKSVVLETRHDVSYEHTKVVKASQEGTYEVVAIKDKYCSFSTQQVTKKNTR</sequence>
<dbReference type="Pfam" id="PF24097">
    <property type="entry name" value="TMD_POM152"/>
    <property type="match status" value="1"/>
</dbReference>
<dbReference type="HOGENOM" id="CLU_002415_0_0_1"/>
<dbReference type="PANTHER" id="PTHR28206">
    <property type="entry name" value="NUCLEOPORIN POM152"/>
    <property type="match status" value="1"/>
</dbReference>
<dbReference type="InterPro" id="IPR056540">
    <property type="entry name" value="TMD_POM152"/>
</dbReference>
<feature type="domain" description="Nucleoporin POM152 ninth Ig-like" evidence="7">
    <location>
        <begin position="1078"/>
        <end position="1154"/>
    </location>
</feature>
<feature type="domain" description="Nucleoporin POM152 Ig-like" evidence="5">
    <location>
        <begin position="1160"/>
        <end position="1248"/>
    </location>
</feature>
<keyword evidence="2" id="KW-1133">Transmembrane helix</keyword>
<feature type="domain" description="Nucleoporin POM152 Ig-like" evidence="5">
    <location>
        <begin position="452"/>
        <end position="555"/>
    </location>
</feature>
<dbReference type="EMBL" id="JPKY01000062">
    <property type="protein sequence ID" value="KFH43758.1"/>
    <property type="molecule type" value="Genomic_DNA"/>
</dbReference>
<feature type="domain" description="Nucleoporin POM152 Ig-like" evidence="5">
    <location>
        <begin position="762"/>
        <end position="849"/>
    </location>
</feature>
<dbReference type="InterPro" id="IPR056541">
    <property type="entry name" value="Ig-like_POM152"/>
</dbReference>
<evidence type="ECO:0000313" key="8">
    <source>
        <dbReference type="EMBL" id="KFH43758.1"/>
    </source>
</evidence>
<dbReference type="Pfam" id="PF24527">
    <property type="entry name" value="Ig-like_Pom152_9"/>
    <property type="match status" value="1"/>
</dbReference>
<dbReference type="GO" id="GO:0070762">
    <property type="term" value="C:nuclear pore transmembrane ring"/>
    <property type="evidence" value="ECO:0007669"/>
    <property type="project" value="TreeGrafter"/>
</dbReference>
<evidence type="ECO:0000259" key="3">
    <source>
        <dbReference type="Pfam" id="PF23664"/>
    </source>
</evidence>
<dbReference type="AlphaFoldDB" id="A0A086T326"/>